<dbReference type="InterPro" id="IPR044837">
    <property type="entry name" value="REM16-like"/>
</dbReference>
<dbReference type="PANTHER" id="PTHR31391:SF165">
    <property type="entry name" value="B3 DOMAIN-CONTAINING PROTEIN LOC_OS12G40080-LIKE"/>
    <property type="match status" value="1"/>
</dbReference>
<evidence type="ECO:0000256" key="2">
    <source>
        <dbReference type="ARBA" id="ARBA00023015"/>
    </source>
</evidence>
<evidence type="ECO:0000259" key="7">
    <source>
        <dbReference type="PROSITE" id="PS50863"/>
    </source>
</evidence>
<dbReference type="OrthoDB" id="1666376at2759"/>
<evidence type="ECO:0000256" key="1">
    <source>
        <dbReference type="ARBA" id="ARBA00004123"/>
    </source>
</evidence>
<dbReference type="Proteomes" id="UP000631114">
    <property type="component" value="Unassembled WGS sequence"/>
</dbReference>
<organism evidence="8 9">
    <name type="scientific">Coptis chinensis</name>
    <dbReference type="NCBI Taxonomy" id="261450"/>
    <lineage>
        <taxon>Eukaryota</taxon>
        <taxon>Viridiplantae</taxon>
        <taxon>Streptophyta</taxon>
        <taxon>Embryophyta</taxon>
        <taxon>Tracheophyta</taxon>
        <taxon>Spermatophyta</taxon>
        <taxon>Magnoliopsida</taxon>
        <taxon>Ranunculales</taxon>
        <taxon>Ranunculaceae</taxon>
        <taxon>Coptidoideae</taxon>
        <taxon>Coptis</taxon>
    </lineage>
</organism>
<evidence type="ECO:0000256" key="6">
    <source>
        <dbReference type="SAM" id="MobiDB-lite"/>
    </source>
</evidence>
<evidence type="ECO:0000313" key="8">
    <source>
        <dbReference type="EMBL" id="KAF9608830.1"/>
    </source>
</evidence>
<proteinExistence type="predicted"/>
<gene>
    <name evidence="8" type="ORF">IFM89_011868</name>
</gene>
<dbReference type="GO" id="GO:0005634">
    <property type="term" value="C:nucleus"/>
    <property type="evidence" value="ECO:0007669"/>
    <property type="project" value="UniProtKB-SubCell"/>
</dbReference>
<evidence type="ECO:0000256" key="4">
    <source>
        <dbReference type="ARBA" id="ARBA00023163"/>
    </source>
</evidence>
<keyword evidence="2" id="KW-0805">Transcription regulation</keyword>
<keyword evidence="5" id="KW-0539">Nucleus</keyword>
<sequence length="272" mass="31200">MAGMPKKKRNSPAMFFKVLFNDFEKKLCLPKSFVSTNLNGVAPKKFTLRSSSGILWNISVEKVGDDFVLCHEWETFVKYHVLESEEIIVFSYNGNGELNFKIFGKDRCRRDTQDPQHLPFSSPYLADDDSDDDSDYSYCTKQDRPSHMLSRVLETQERKRKVLEKTGFTSDNPFCIVTMQPTYVLGTFMTLPNAFAKNYFKHAPTEAILRVPNGGAWLVGYAVGKQHVLRGGWRAFVLENQLKIYDVCIFELLDKKTTEFKVHIVRGPRLAA</sequence>
<reference evidence="8 9" key="1">
    <citation type="submission" date="2020-10" db="EMBL/GenBank/DDBJ databases">
        <title>The Coptis chinensis genome and diversification of protoberbering-type alkaloids.</title>
        <authorList>
            <person name="Wang B."/>
            <person name="Shu S."/>
            <person name="Song C."/>
            <person name="Liu Y."/>
        </authorList>
    </citation>
    <scope>NUCLEOTIDE SEQUENCE [LARGE SCALE GENOMIC DNA]</scope>
    <source>
        <strain evidence="8">HL-2020</strain>
        <tissue evidence="8">Leaf</tissue>
    </source>
</reference>
<dbReference type="SUPFAM" id="SSF101936">
    <property type="entry name" value="DNA-binding pseudobarrel domain"/>
    <property type="match status" value="2"/>
</dbReference>
<protein>
    <recommendedName>
        <fullName evidence="7">TF-B3 domain-containing protein</fullName>
    </recommendedName>
</protein>
<comment type="subcellular location">
    <subcellularLocation>
        <location evidence="1">Nucleus</location>
    </subcellularLocation>
</comment>
<evidence type="ECO:0000256" key="3">
    <source>
        <dbReference type="ARBA" id="ARBA00023125"/>
    </source>
</evidence>
<dbReference type="CDD" id="cd10017">
    <property type="entry name" value="B3_DNA"/>
    <property type="match status" value="2"/>
</dbReference>
<dbReference type="GO" id="GO:0003677">
    <property type="term" value="F:DNA binding"/>
    <property type="evidence" value="ECO:0007669"/>
    <property type="project" value="UniProtKB-KW"/>
</dbReference>
<keyword evidence="3" id="KW-0238">DNA-binding</keyword>
<dbReference type="InterPro" id="IPR015300">
    <property type="entry name" value="DNA-bd_pseudobarrel_sf"/>
</dbReference>
<name>A0A835LVA9_9MAGN</name>
<dbReference type="PANTHER" id="PTHR31391">
    <property type="entry name" value="B3 DOMAIN-CONTAINING PROTEIN OS11G0197600-RELATED"/>
    <property type="match status" value="1"/>
</dbReference>
<feature type="domain" description="TF-B3" evidence="7">
    <location>
        <begin position="12"/>
        <end position="106"/>
    </location>
</feature>
<dbReference type="PROSITE" id="PS50863">
    <property type="entry name" value="B3"/>
    <property type="match status" value="2"/>
</dbReference>
<dbReference type="InterPro" id="IPR003340">
    <property type="entry name" value="B3_DNA-bd"/>
</dbReference>
<evidence type="ECO:0000256" key="5">
    <source>
        <dbReference type="ARBA" id="ARBA00023242"/>
    </source>
</evidence>
<feature type="domain" description="TF-B3" evidence="7">
    <location>
        <begin position="174"/>
        <end position="268"/>
    </location>
</feature>
<evidence type="ECO:0000313" key="9">
    <source>
        <dbReference type="Proteomes" id="UP000631114"/>
    </source>
</evidence>
<comment type="caution">
    <text evidence="8">The sequence shown here is derived from an EMBL/GenBank/DDBJ whole genome shotgun (WGS) entry which is preliminary data.</text>
</comment>
<dbReference type="AlphaFoldDB" id="A0A835LVA9"/>
<keyword evidence="4" id="KW-0804">Transcription</keyword>
<accession>A0A835LVA9</accession>
<dbReference type="EMBL" id="JADFTS010000004">
    <property type="protein sequence ID" value="KAF9608830.1"/>
    <property type="molecule type" value="Genomic_DNA"/>
</dbReference>
<feature type="region of interest" description="Disordered" evidence="6">
    <location>
        <begin position="114"/>
        <end position="133"/>
    </location>
</feature>
<dbReference type="Gene3D" id="2.40.330.10">
    <property type="entry name" value="DNA-binding pseudobarrel domain"/>
    <property type="match status" value="2"/>
</dbReference>
<keyword evidence="9" id="KW-1185">Reference proteome</keyword>
<dbReference type="SMART" id="SM01019">
    <property type="entry name" value="B3"/>
    <property type="match status" value="2"/>
</dbReference>
<dbReference type="Pfam" id="PF02362">
    <property type="entry name" value="B3"/>
    <property type="match status" value="2"/>
</dbReference>